<keyword evidence="2" id="KW-1003">Cell membrane</keyword>
<dbReference type="PROSITE" id="PS50893">
    <property type="entry name" value="ABC_TRANSPORTER_2"/>
    <property type="match status" value="1"/>
</dbReference>
<dbReference type="GO" id="GO:0016887">
    <property type="term" value="F:ATP hydrolysis activity"/>
    <property type="evidence" value="ECO:0007669"/>
    <property type="project" value="InterPro"/>
</dbReference>
<dbReference type="GO" id="GO:0005524">
    <property type="term" value="F:ATP binding"/>
    <property type="evidence" value="ECO:0007669"/>
    <property type="project" value="UniProtKB-KW"/>
</dbReference>
<dbReference type="AlphaFoldDB" id="A0A158E4U9"/>
<keyword evidence="1" id="KW-0813">Transport</keyword>
<keyword evidence="3" id="KW-0997">Cell inner membrane</keyword>
<organism evidence="7 8">
    <name type="scientific">Caballeronia pedi</name>
    <dbReference type="NCBI Taxonomy" id="1777141"/>
    <lineage>
        <taxon>Bacteria</taxon>
        <taxon>Pseudomonadati</taxon>
        <taxon>Pseudomonadota</taxon>
        <taxon>Betaproteobacteria</taxon>
        <taxon>Burkholderiales</taxon>
        <taxon>Burkholderiaceae</taxon>
        <taxon>Caballeronia</taxon>
    </lineage>
</organism>
<dbReference type="SMART" id="SM00382">
    <property type="entry name" value="AAA"/>
    <property type="match status" value="1"/>
</dbReference>
<evidence type="ECO:0000256" key="5">
    <source>
        <dbReference type="ARBA" id="ARBA00022840"/>
    </source>
</evidence>
<comment type="caution">
    <text evidence="7">The sequence shown here is derived from an EMBL/GenBank/DDBJ whole genome shotgun (WGS) entry which is preliminary data.</text>
</comment>
<name>A0A158E4U9_9BURK</name>
<dbReference type="Pfam" id="PF00005">
    <property type="entry name" value="ABC_tran"/>
    <property type="match status" value="1"/>
</dbReference>
<dbReference type="InterPro" id="IPR003593">
    <property type="entry name" value="AAA+_ATPase"/>
</dbReference>
<dbReference type="InterPro" id="IPR027417">
    <property type="entry name" value="P-loop_NTPase"/>
</dbReference>
<dbReference type="EMBL" id="FCOE02000063">
    <property type="protein sequence ID" value="SAL00947.1"/>
    <property type="molecule type" value="Genomic_DNA"/>
</dbReference>
<evidence type="ECO:0000313" key="8">
    <source>
        <dbReference type="Proteomes" id="UP000054911"/>
    </source>
</evidence>
<dbReference type="PANTHER" id="PTHR43023">
    <property type="entry name" value="PROTEIN TRIGALACTOSYLDIACYLGLYCEROL 3, CHLOROPLASTIC"/>
    <property type="match status" value="1"/>
</dbReference>
<dbReference type="SUPFAM" id="SSF52540">
    <property type="entry name" value="P-loop containing nucleoside triphosphate hydrolases"/>
    <property type="match status" value="1"/>
</dbReference>
<evidence type="ECO:0000259" key="6">
    <source>
        <dbReference type="PROSITE" id="PS50893"/>
    </source>
</evidence>
<keyword evidence="4" id="KW-0547">Nucleotide-binding</keyword>
<keyword evidence="8" id="KW-1185">Reference proteome</keyword>
<dbReference type="Proteomes" id="UP000054911">
    <property type="component" value="Unassembled WGS sequence"/>
</dbReference>
<dbReference type="PANTHER" id="PTHR43023:SF6">
    <property type="entry name" value="INTERMEMBRANE PHOSPHOLIPID TRANSPORT SYSTEM ATP-BINDING PROTEIN MLAF"/>
    <property type="match status" value="1"/>
</dbReference>
<evidence type="ECO:0000256" key="3">
    <source>
        <dbReference type="ARBA" id="ARBA00022519"/>
    </source>
</evidence>
<evidence type="ECO:0000256" key="1">
    <source>
        <dbReference type="ARBA" id="ARBA00022448"/>
    </source>
</evidence>
<evidence type="ECO:0000256" key="4">
    <source>
        <dbReference type="ARBA" id="ARBA00022741"/>
    </source>
</evidence>
<dbReference type="InterPro" id="IPR017871">
    <property type="entry name" value="ABC_transporter-like_CS"/>
</dbReference>
<feature type="domain" description="ABC transporter" evidence="6">
    <location>
        <begin position="47"/>
        <end position="283"/>
    </location>
</feature>
<dbReference type="PROSITE" id="PS00211">
    <property type="entry name" value="ABC_TRANSPORTER_1"/>
    <property type="match status" value="1"/>
</dbReference>
<dbReference type="Gene3D" id="3.40.50.300">
    <property type="entry name" value="P-loop containing nucleotide triphosphate hydrolases"/>
    <property type="match status" value="1"/>
</dbReference>
<protein>
    <submittedName>
        <fullName evidence="7">ABC transporter-like protein</fullName>
    </submittedName>
</protein>
<evidence type="ECO:0000256" key="2">
    <source>
        <dbReference type="ARBA" id="ARBA00022475"/>
    </source>
</evidence>
<keyword evidence="3" id="KW-0472">Membrane</keyword>
<dbReference type="InterPro" id="IPR003439">
    <property type="entry name" value="ABC_transporter-like_ATP-bd"/>
</dbReference>
<keyword evidence="5" id="KW-0067">ATP-binding</keyword>
<sequence>MQVNGENSQKQESTDLGKAPIARRPYNSAFCVYGISYPVPASSETLLELRDVDFGYGDRLILSDLNMRFTRGQVVAVMGGSGCGKTTTLRLIGGLVKASRGQVMFGGQDVGAQTREGLYGLRRKMGMLFQFGALFTDQTVFENVAFPLREHTDLPEALIRDLVLMKLNAVGLRGARDLAPSEISGGMARRVALARAIALDPQLMMYDEPFAGLDPISLGITAKLIRTINDALGATSILVTHDVPESFAIADYVYFIANGGIHAEGTPAQLRASQDPTVRQFIDGTPDGPFKFHYASTPLGADFGIGGQA</sequence>
<reference evidence="7" key="1">
    <citation type="submission" date="2016-01" db="EMBL/GenBank/DDBJ databases">
        <authorList>
            <person name="Peeters C."/>
        </authorList>
    </citation>
    <scope>NUCLEOTIDE SEQUENCE [LARGE SCALE GENOMIC DNA]</scope>
    <source>
        <strain evidence="7">LMG 29323</strain>
    </source>
</reference>
<accession>A0A158E4U9</accession>
<dbReference type="CDD" id="cd03261">
    <property type="entry name" value="ABC_Org_Solvent_Resistant"/>
    <property type="match status" value="1"/>
</dbReference>
<gene>
    <name evidence="7" type="ORF">AWB80_08004</name>
</gene>
<evidence type="ECO:0000313" key="7">
    <source>
        <dbReference type="EMBL" id="SAL00947.1"/>
    </source>
</evidence>
<dbReference type="STRING" id="1777141.AWB80_08004"/>
<proteinExistence type="predicted"/>